<gene>
    <name evidence="2" type="ORF">DM484_19300</name>
</gene>
<comment type="caution">
    <text evidence="2">The sequence shown here is derived from an EMBL/GenBank/DDBJ whole genome shotgun (WGS) entry which is preliminary data.</text>
</comment>
<dbReference type="Gene3D" id="3.40.50.1010">
    <property type="entry name" value="5'-nuclease"/>
    <property type="match status" value="1"/>
</dbReference>
<dbReference type="InterPro" id="IPR002716">
    <property type="entry name" value="PIN_dom"/>
</dbReference>
<name>A0A2W4QYZ4_9GAMM</name>
<dbReference type="AlphaFoldDB" id="A0A2W4QYZ4"/>
<dbReference type="Proteomes" id="UP000249396">
    <property type="component" value="Unassembled WGS sequence"/>
</dbReference>
<evidence type="ECO:0000313" key="3">
    <source>
        <dbReference type="Proteomes" id="UP000249396"/>
    </source>
</evidence>
<protein>
    <recommendedName>
        <fullName evidence="1">PIN domain-containing protein</fullName>
    </recommendedName>
</protein>
<sequence length="161" mass="17732">MIESPCVYIETSIVSYLTARDSPSLVGAARQLLTRRGWDRRYEFRLFVSDVVLRECSAGDSIAAARRLDSLLNLTSLATTEQCADIAESLITRKTLPLKAVEDALHIAVSTVHGMDILLTWNCKHIANPIVQKAIASYLETVGLLLPFICTPEELLGEDDA</sequence>
<dbReference type="InterPro" id="IPR029060">
    <property type="entry name" value="PIN-like_dom_sf"/>
</dbReference>
<dbReference type="EMBL" id="QJPH01000394">
    <property type="protein sequence ID" value="PZN75249.1"/>
    <property type="molecule type" value="Genomic_DNA"/>
</dbReference>
<dbReference type="SUPFAM" id="SSF88723">
    <property type="entry name" value="PIN domain-like"/>
    <property type="match status" value="1"/>
</dbReference>
<proteinExistence type="predicted"/>
<evidence type="ECO:0000259" key="1">
    <source>
        <dbReference type="Pfam" id="PF01850"/>
    </source>
</evidence>
<accession>A0A2W4QYZ4</accession>
<reference evidence="2 3" key="1">
    <citation type="journal article" date="2018" name="Aquat. Microb. Ecol.">
        <title>Gammaproteobacterial methanotrophs dominate.</title>
        <authorList>
            <person name="Rissanen A.J."/>
            <person name="Saarenheimo J."/>
            <person name="Tiirola M."/>
            <person name="Peura S."/>
            <person name="Aalto S.L."/>
            <person name="Karvinen A."/>
            <person name="Nykanen H."/>
        </authorList>
    </citation>
    <scope>NUCLEOTIDE SEQUENCE [LARGE SCALE GENOMIC DNA]</scope>
    <source>
        <strain evidence="2">AMbin10</strain>
    </source>
</reference>
<organism evidence="2 3">
    <name type="scientific">Candidatus Methylumidiphilus alinenensis</name>
    <dbReference type="NCBI Taxonomy" id="2202197"/>
    <lineage>
        <taxon>Bacteria</taxon>
        <taxon>Pseudomonadati</taxon>
        <taxon>Pseudomonadota</taxon>
        <taxon>Gammaproteobacteria</taxon>
        <taxon>Methylococcales</taxon>
        <taxon>Candidatus Methylumidiphilus</taxon>
    </lineage>
</organism>
<dbReference type="Pfam" id="PF01850">
    <property type="entry name" value="PIN"/>
    <property type="match status" value="1"/>
</dbReference>
<feature type="domain" description="PIN" evidence="1">
    <location>
        <begin position="7"/>
        <end position="120"/>
    </location>
</feature>
<evidence type="ECO:0000313" key="2">
    <source>
        <dbReference type="EMBL" id="PZN75249.1"/>
    </source>
</evidence>
<dbReference type="CDD" id="cd18687">
    <property type="entry name" value="PIN_VapC-like"/>
    <property type="match status" value="1"/>
</dbReference>